<name>A0A4P8XKB8_9BACL</name>
<proteinExistence type="predicted"/>
<accession>A0A4P8XKB8</accession>
<keyword evidence="1" id="KW-0812">Transmembrane</keyword>
<feature type="transmembrane region" description="Helical" evidence="1">
    <location>
        <begin position="504"/>
        <end position="527"/>
    </location>
</feature>
<evidence type="ECO:0000313" key="3">
    <source>
        <dbReference type="Proteomes" id="UP000300879"/>
    </source>
</evidence>
<keyword evidence="1" id="KW-0472">Membrane</keyword>
<dbReference type="RefSeq" id="WP_233281195.1">
    <property type="nucleotide sequence ID" value="NZ_CP040396.1"/>
</dbReference>
<dbReference type="Proteomes" id="UP000300879">
    <property type="component" value="Chromosome"/>
</dbReference>
<evidence type="ECO:0000313" key="2">
    <source>
        <dbReference type="EMBL" id="QCT02773.1"/>
    </source>
</evidence>
<protein>
    <submittedName>
        <fullName evidence="2">Uncharacterized protein</fullName>
    </submittedName>
</protein>
<feature type="transmembrane region" description="Helical" evidence="1">
    <location>
        <begin position="394"/>
        <end position="415"/>
    </location>
</feature>
<feature type="transmembrane region" description="Helical" evidence="1">
    <location>
        <begin position="654"/>
        <end position="674"/>
    </location>
</feature>
<keyword evidence="1" id="KW-1133">Transmembrane helix</keyword>
<dbReference type="AlphaFoldDB" id="A0A4P8XKB8"/>
<dbReference type="KEGG" id="palo:E6C60_2058"/>
<keyword evidence="3" id="KW-1185">Reference proteome</keyword>
<feature type="transmembrane region" description="Helical" evidence="1">
    <location>
        <begin position="58"/>
        <end position="77"/>
    </location>
</feature>
<reference evidence="2 3" key="1">
    <citation type="submission" date="2019-05" db="EMBL/GenBank/DDBJ databases">
        <authorList>
            <person name="Chen C."/>
        </authorList>
    </citation>
    <scope>NUCLEOTIDE SEQUENCE [LARGE SCALE GENOMIC DNA]</scope>
    <source>
        <strain evidence="2 3">HB172198</strain>
    </source>
</reference>
<feature type="transmembrane region" description="Helical" evidence="1">
    <location>
        <begin position="267"/>
        <end position="286"/>
    </location>
</feature>
<feature type="transmembrane region" description="Helical" evidence="1">
    <location>
        <begin position="5"/>
        <end position="27"/>
    </location>
</feature>
<dbReference type="EMBL" id="CP040396">
    <property type="protein sequence ID" value="QCT02773.1"/>
    <property type="molecule type" value="Genomic_DNA"/>
</dbReference>
<organism evidence="2 3">
    <name type="scientific">Paenibacillus algicola</name>
    <dbReference type="NCBI Taxonomy" id="2565926"/>
    <lineage>
        <taxon>Bacteria</taxon>
        <taxon>Bacillati</taxon>
        <taxon>Bacillota</taxon>
        <taxon>Bacilli</taxon>
        <taxon>Bacillales</taxon>
        <taxon>Paenibacillaceae</taxon>
        <taxon>Paenibacillus</taxon>
    </lineage>
</organism>
<feature type="transmembrane region" description="Helical" evidence="1">
    <location>
        <begin position="124"/>
        <end position="145"/>
    </location>
</feature>
<gene>
    <name evidence="2" type="ORF">E6C60_2058</name>
</gene>
<feature type="transmembrane region" description="Helical" evidence="1">
    <location>
        <begin position="98"/>
        <end position="118"/>
    </location>
</feature>
<sequence length="690" mass="79547">MSQQLLIGILVCSLVICVILTIASVRIQRRYEVLYGMNSKTLGPGGSLKDVRLKLKQWLQSLYLAAINIPGISNYVRRIRRKIKLLHPYDEVALRYETMKLILLVITASTLSGALLFMHNPGPVFIITSVLAAVIIHHLMIDLFLHRLELKLMHQTVELFSSVRHHYQQHGMVEEAIYEAATTSGHEISIHGHRIHQALISRDAEEELNHIYNTSPNRYIQAFAGISHLVLELGDHEDKSHSVFLKGLSSLTKELHLDILKRQRLDYLLKGLHAIALVPVFFTSPIEQWARASFPAMDVFYMSKLGILTKLSVYVVILAAYILLQKLYLNDEEEVKVGFRKKNWGASLLRNVIIYRIVIALLPSPGTPKYEQRTGLLKDSSRRIHLEVFYLRRLLLALGITSSMLVIFISLHLFAKHQLLHGQSVEAGWFGRGNPEVTLSGNTIRVSDSEIMAAMLGNDKVEADQLIDWISKASEGRWSKDQLRETAMRVQDKLNRYQHEYLKWWEVLLAAAAGYAGAYFPLGLLYFHRKVRRMEMKHEVYQLYTVISVLRDMKRISVEELLEWLSRFSVIFKIPIQKAVLHYEHGAELALHELRDEVWFADFRRLVDKLLLAEEKVSISEAFDDLDGEMSFMFEQRRQEYEVMIETKAAWGRMIGFAPMYALVFLYLVIPLIGMSFAQMNDYYEQIQNI</sequence>
<evidence type="ECO:0000256" key="1">
    <source>
        <dbReference type="SAM" id="Phobius"/>
    </source>
</evidence>
<feature type="transmembrane region" description="Helical" evidence="1">
    <location>
        <begin position="306"/>
        <end position="324"/>
    </location>
</feature>